<dbReference type="AlphaFoldDB" id="A0A430G4C2"/>
<comment type="caution">
    <text evidence="1">The sequence shown here is derived from an EMBL/GenBank/DDBJ whole genome shotgun (WGS) entry which is preliminary data.</text>
</comment>
<reference evidence="1 2" key="1">
    <citation type="submission" date="2018-07" db="EMBL/GenBank/DDBJ databases">
        <title>Genomic and Epidemiologic Investigation of an Indolent Hospital Outbreak.</title>
        <authorList>
            <person name="Johnson R.C."/>
            <person name="Deming C."/>
            <person name="Conlan S."/>
            <person name="Zellmer C.J."/>
            <person name="Michelin A.V."/>
            <person name="Lee-Lin S."/>
            <person name="Thomas P.J."/>
            <person name="Park M."/>
            <person name="Weingarten R.A."/>
            <person name="Less J."/>
            <person name="Dekker J.P."/>
            <person name="Frank K.M."/>
            <person name="Musser K.A."/>
            <person name="Mcquiston J.R."/>
            <person name="Henderson D.K."/>
            <person name="Lau A.F."/>
            <person name="Palmore T.N."/>
            <person name="Segre J.A."/>
        </authorList>
    </citation>
    <scope>NUCLEOTIDE SEQUENCE [LARGE SCALE GENOMIC DNA]</scope>
    <source>
        <strain evidence="1 2">SK-CDC1_0717</strain>
    </source>
</reference>
<dbReference type="Proteomes" id="UP000287746">
    <property type="component" value="Unassembled WGS sequence"/>
</dbReference>
<evidence type="ECO:0000313" key="1">
    <source>
        <dbReference type="EMBL" id="RSY85970.1"/>
    </source>
</evidence>
<dbReference type="EMBL" id="QQYZ01000007">
    <property type="protein sequence ID" value="RSY85970.1"/>
    <property type="molecule type" value="Genomic_DNA"/>
</dbReference>
<sequence>MDIDIVLHLSHRTHQPRNQVGIEAARLGDVFDMQAPLTPAIIIGGYRVINSERESPCAGMKVAAEWSAGLQCALELGSEIARDGNPSILFPVLYRSKRYLNDRPDAPCIFGG</sequence>
<gene>
    <name evidence="1" type="ORF">DAH66_09765</name>
</gene>
<name>A0A430G4C2_9SPHN</name>
<evidence type="ECO:0000313" key="2">
    <source>
        <dbReference type="Proteomes" id="UP000287746"/>
    </source>
</evidence>
<organism evidence="1 2">
    <name type="scientific">Sphingomonas koreensis</name>
    <dbReference type="NCBI Taxonomy" id="93064"/>
    <lineage>
        <taxon>Bacteria</taxon>
        <taxon>Pseudomonadati</taxon>
        <taxon>Pseudomonadota</taxon>
        <taxon>Alphaproteobacteria</taxon>
        <taxon>Sphingomonadales</taxon>
        <taxon>Sphingomonadaceae</taxon>
        <taxon>Sphingomonas</taxon>
    </lineage>
</organism>
<protein>
    <submittedName>
        <fullName evidence="1">Uncharacterized protein</fullName>
    </submittedName>
</protein>
<accession>A0A430G4C2</accession>
<proteinExistence type="predicted"/>